<dbReference type="EMBL" id="JBEZNA010000004">
    <property type="protein sequence ID" value="MEU9576334.1"/>
    <property type="molecule type" value="Genomic_DNA"/>
</dbReference>
<accession>A0ABV3EJH2</accession>
<name>A0ABV3EJH2_9ACTN</name>
<evidence type="ECO:0000256" key="1">
    <source>
        <dbReference type="SAM" id="MobiDB-lite"/>
    </source>
</evidence>
<proteinExistence type="predicted"/>
<dbReference type="Proteomes" id="UP001551584">
    <property type="component" value="Unassembled WGS sequence"/>
</dbReference>
<sequence>MTWPARAPLVGDMVHYLDQHESIAGKRVCRAAIVSQLHGPAEDSLTREPAGAWDVDLMVVMPRKLVAKEHVVQDDTGHGSSGFWHWPTEHPPALA</sequence>
<evidence type="ECO:0000313" key="2">
    <source>
        <dbReference type="EMBL" id="MEU9576334.1"/>
    </source>
</evidence>
<gene>
    <name evidence="2" type="ORF">AB0D95_03420</name>
</gene>
<comment type="caution">
    <text evidence="2">The sequence shown here is derived from an EMBL/GenBank/DDBJ whole genome shotgun (WGS) entry which is preliminary data.</text>
</comment>
<protein>
    <submittedName>
        <fullName evidence="2">Uncharacterized protein</fullName>
    </submittedName>
</protein>
<feature type="region of interest" description="Disordered" evidence="1">
    <location>
        <begin position="76"/>
        <end position="95"/>
    </location>
</feature>
<reference evidence="2 3" key="1">
    <citation type="submission" date="2024-06" db="EMBL/GenBank/DDBJ databases">
        <title>The Natural Products Discovery Center: Release of the First 8490 Sequenced Strains for Exploring Actinobacteria Biosynthetic Diversity.</title>
        <authorList>
            <person name="Kalkreuter E."/>
            <person name="Kautsar S.A."/>
            <person name="Yang D."/>
            <person name="Bader C.D."/>
            <person name="Teijaro C.N."/>
            <person name="Fluegel L."/>
            <person name="Davis C.M."/>
            <person name="Simpson J.R."/>
            <person name="Lauterbach L."/>
            <person name="Steele A.D."/>
            <person name="Gui C."/>
            <person name="Meng S."/>
            <person name="Li G."/>
            <person name="Viehrig K."/>
            <person name="Ye F."/>
            <person name="Su P."/>
            <person name="Kiefer A.F."/>
            <person name="Nichols A."/>
            <person name="Cepeda A.J."/>
            <person name="Yan W."/>
            <person name="Fan B."/>
            <person name="Jiang Y."/>
            <person name="Adhikari A."/>
            <person name="Zheng C.-J."/>
            <person name="Schuster L."/>
            <person name="Cowan T.M."/>
            <person name="Smanski M.J."/>
            <person name="Chevrette M.G."/>
            <person name="De Carvalho L.P.S."/>
            <person name="Shen B."/>
        </authorList>
    </citation>
    <scope>NUCLEOTIDE SEQUENCE [LARGE SCALE GENOMIC DNA]</scope>
    <source>
        <strain evidence="2 3">NPDC048117</strain>
    </source>
</reference>
<dbReference type="RefSeq" id="WP_359268489.1">
    <property type="nucleotide sequence ID" value="NZ_JBEZNA010000004.1"/>
</dbReference>
<keyword evidence="3" id="KW-1185">Reference proteome</keyword>
<organism evidence="2 3">
    <name type="scientific">Streptomyces chilikensis</name>
    <dbReference type="NCBI Taxonomy" id="1194079"/>
    <lineage>
        <taxon>Bacteria</taxon>
        <taxon>Bacillati</taxon>
        <taxon>Actinomycetota</taxon>
        <taxon>Actinomycetes</taxon>
        <taxon>Kitasatosporales</taxon>
        <taxon>Streptomycetaceae</taxon>
        <taxon>Streptomyces</taxon>
    </lineage>
</organism>
<evidence type="ECO:0000313" key="3">
    <source>
        <dbReference type="Proteomes" id="UP001551584"/>
    </source>
</evidence>